<gene>
    <name evidence="1" type="ORF">SAMN06265370_106222</name>
</gene>
<proteinExistence type="predicted"/>
<evidence type="ECO:0000313" key="1">
    <source>
        <dbReference type="EMBL" id="SNR48457.1"/>
    </source>
</evidence>
<dbReference type="Proteomes" id="UP000198417">
    <property type="component" value="Unassembled WGS sequence"/>
</dbReference>
<dbReference type="RefSeq" id="WP_089270225.1">
    <property type="nucleotide sequence ID" value="NZ_FZNN01000006.1"/>
</dbReference>
<evidence type="ECO:0000313" key="2">
    <source>
        <dbReference type="Proteomes" id="UP000198417"/>
    </source>
</evidence>
<name>A0A238WPQ3_9RHOB</name>
<dbReference type="AlphaFoldDB" id="A0A238WPQ3"/>
<dbReference type="EMBL" id="FZNN01000006">
    <property type="protein sequence ID" value="SNR48457.1"/>
    <property type="molecule type" value="Genomic_DNA"/>
</dbReference>
<protein>
    <submittedName>
        <fullName evidence="1">Uncharacterized protein</fullName>
    </submittedName>
</protein>
<keyword evidence="2" id="KW-1185">Reference proteome</keyword>
<organism evidence="1 2">
    <name type="scientific">Puniceibacterium sediminis</name>
    <dbReference type="NCBI Taxonomy" id="1608407"/>
    <lineage>
        <taxon>Bacteria</taxon>
        <taxon>Pseudomonadati</taxon>
        <taxon>Pseudomonadota</taxon>
        <taxon>Alphaproteobacteria</taxon>
        <taxon>Rhodobacterales</taxon>
        <taxon>Paracoccaceae</taxon>
        <taxon>Puniceibacterium</taxon>
    </lineage>
</organism>
<reference evidence="1 2" key="1">
    <citation type="submission" date="2017-06" db="EMBL/GenBank/DDBJ databases">
        <authorList>
            <person name="Kim H.J."/>
            <person name="Triplett B.A."/>
        </authorList>
    </citation>
    <scope>NUCLEOTIDE SEQUENCE [LARGE SCALE GENOMIC DNA]</scope>
    <source>
        <strain evidence="1 2">DSM 29052</strain>
    </source>
</reference>
<accession>A0A238WPQ3</accession>
<sequence length="65" mass="6747">MLDHISDQTARACLEALVQLRRENDNAAILSFVAGLEDAVDGPMADMMLGMLAQLGKAAGSGSQG</sequence>